<proteinExistence type="predicted"/>
<dbReference type="PANTHER" id="PTHR30204">
    <property type="entry name" value="REDOX-CYCLING DRUG-SENSING TRANSCRIPTIONAL ACTIVATOR SOXR"/>
    <property type="match status" value="1"/>
</dbReference>
<dbReference type="EMBL" id="BAAAME010000004">
    <property type="protein sequence ID" value="GAA1739553.1"/>
    <property type="molecule type" value="Genomic_DNA"/>
</dbReference>
<gene>
    <name evidence="7" type="ORF">GCM10009710_19820</name>
</gene>
<dbReference type="Proteomes" id="UP001501057">
    <property type="component" value="Unassembled WGS sequence"/>
</dbReference>
<organism evidence="7 8">
    <name type="scientific">Aeromicrobium alkaliterrae</name>
    <dbReference type="NCBI Taxonomy" id="302168"/>
    <lineage>
        <taxon>Bacteria</taxon>
        <taxon>Bacillati</taxon>
        <taxon>Actinomycetota</taxon>
        <taxon>Actinomycetes</taxon>
        <taxon>Propionibacteriales</taxon>
        <taxon>Nocardioidaceae</taxon>
        <taxon>Aeromicrobium</taxon>
    </lineage>
</organism>
<evidence type="ECO:0000256" key="5">
    <source>
        <dbReference type="SAM" id="MobiDB-lite"/>
    </source>
</evidence>
<keyword evidence="2" id="KW-0805">Transcription regulation</keyword>
<feature type="region of interest" description="Disordered" evidence="5">
    <location>
        <begin position="1"/>
        <end position="20"/>
    </location>
</feature>
<keyword evidence="3" id="KW-0238">DNA-binding</keyword>
<dbReference type="Gene3D" id="1.10.1660.10">
    <property type="match status" value="1"/>
</dbReference>
<evidence type="ECO:0000256" key="4">
    <source>
        <dbReference type="ARBA" id="ARBA00023163"/>
    </source>
</evidence>
<dbReference type="Pfam" id="PF13411">
    <property type="entry name" value="MerR_1"/>
    <property type="match status" value="1"/>
</dbReference>
<dbReference type="SUPFAM" id="SSF46955">
    <property type="entry name" value="Putative DNA-binding domain"/>
    <property type="match status" value="1"/>
</dbReference>
<comment type="caution">
    <text evidence="7">The sequence shown here is derived from an EMBL/GenBank/DDBJ whole genome shotgun (WGS) entry which is preliminary data.</text>
</comment>
<dbReference type="RefSeq" id="WP_344200745.1">
    <property type="nucleotide sequence ID" value="NZ_BAAAME010000004.1"/>
</dbReference>
<accession>A0ABN2JUM6</accession>
<keyword evidence="4" id="KW-0804">Transcription</keyword>
<protein>
    <recommendedName>
        <fullName evidence="6">HTH merR-type domain-containing protein</fullName>
    </recommendedName>
</protein>
<name>A0ABN2JUM6_9ACTN</name>
<evidence type="ECO:0000313" key="7">
    <source>
        <dbReference type="EMBL" id="GAA1739553.1"/>
    </source>
</evidence>
<evidence type="ECO:0000313" key="8">
    <source>
        <dbReference type="Proteomes" id="UP001501057"/>
    </source>
</evidence>
<sequence length="94" mass="9988">MADPHEAAEAEPTPGEGLTWGVSAAADQLGVATSTLRTWDRRYDVGPAFRTTGGHRRYSAADIDRVRRMADLIDAGATPESAARVVLDAVPPVE</sequence>
<dbReference type="SMART" id="SM00422">
    <property type="entry name" value="HTH_MERR"/>
    <property type="match status" value="1"/>
</dbReference>
<evidence type="ECO:0000256" key="3">
    <source>
        <dbReference type="ARBA" id="ARBA00023125"/>
    </source>
</evidence>
<evidence type="ECO:0000256" key="2">
    <source>
        <dbReference type="ARBA" id="ARBA00023015"/>
    </source>
</evidence>
<reference evidence="7 8" key="1">
    <citation type="journal article" date="2019" name="Int. J. Syst. Evol. Microbiol.">
        <title>The Global Catalogue of Microorganisms (GCM) 10K type strain sequencing project: providing services to taxonomists for standard genome sequencing and annotation.</title>
        <authorList>
            <consortium name="The Broad Institute Genomics Platform"/>
            <consortium name="The Broad Institute Genome Sequencing Center for Infectious Disease"/>
            <person name="Wu L."/>
            <person name="Ma J."/>
        </authorList>
    </citation>
    <scope>NUCLEOTIDE SEQUENCE [LARGE SCALE GENOMIC DNA]</scope>
    <source>
        <strain evidence="7 8">JCM 13518</strain>
    </source>
</reference>
<keyword evidence="1" id="KW-0678">Repressor</keyword>
<dbReference type="PROSITE" id="PS50937">
    <property type="entry name" value="HTH_MERR_2"/>
    <property type="match status" value="1"/>
</dbReference>
<keyword evidence="8" id="KW-1185">Reference proteome</keyword>
<feature type="domain" description="HTH merR-type" evidence="6">
    <location>
        <begin position="19"/>
        <end position="88"/>
    </location>
</feature>
<dbReference type="InterPro" id="IPR009061">
    <property type="entry name" value="DNA-bd_dom_put_sf"/>
</dbReference>
<evidence type="ECO:0000256" key="1">
    <source>
        <dbReference type="ARBA" id="ARBA00022491"/>
    </source>
</evidence>
<dbReference type="InterPro" id="IPR047057">
    <property type="entry name" value="MerR_fam"/>
</dbReference>
<dbReference type="PANTHER" id="PTHR30204:SF69">
    <property type="entry name" value="MERR-FAMILY TRANSCRIPTIONAL REGULATOR"/>
    <property type="match status" value="1"/>
</dbReference>
<evidence type="ECO:0000259" key="6">
    <source>
        <dbReference type="PROSITE" id="PS50937"/>
    </source>
</evidence>
<dbReference type="InterPro" id="IPR000551">
    <property type="entry name" value="MerR-type_HTH_dom"/>
</dbReference>